<protein>
    <submittedName>
        <fullName evidence="2">Alpha/beta hydrolase</fullName>
    </submittedName>
</protein>
<dbReference type="SUPFAM" id="SSF53474">
    <property type="entry name" value="alpha/beta-Hydrolases"/>
    <property type="match status" value="1"/>
</dbReference>
<gene>
    <name evidence="2" type="ORF">E1261_22460</name>
</gene>
<reference evidence="2 3" key="1">
    <citation type="submission" date="2019-03" db="EMBL/GenBank/DDBJ databases">
        <title>Draft genome sequences of novel Actinobacteria.</title>
        <authorList>
            <person name="Sahin N."/>
            <person name="Ay H."/>
            <person name="Saygin H."/>
        </authorList>
    </citation>
    <scope>NUCLEOTIDE SEQUENCE [LARGE SCALE GENOMIC DNA]</scope>
    <source>
        <strain evidence="2 3">JCM 30547</strain>
    </source>
</reference>
<dbReference type="Pfam" id="PF12697">
    <property type="entry name" value="Abhydrolase_6"/>
    <property type="match status" value="1"/>
</dbReference>
<organism evidence="2 3">
    <name type="scientific">Kribbella albertanoniae</name>
    <dbReference type="NCBI Taxonomy" id="1266829"/>
    <lineage>
        <taxon>Bacteria</taxon>
        <taxon>Bacillati</taxon>
        <taxon>Actinomycetota</taxon>
        <taxon>Actinomycetes</taxon>
        <taxon>Propionibacteriales</taxon>
        <taxon>Kribbellaceae</taxon>
        <taxon>Kribbella</taxon>
    </lineage>
</organism>
<evidence type="ECO:0000313" key="2">
    <source>
        <dbReference type="EMBL" id="TDC26434.1"/>
    </source>
</evidence>
<dbReference type="InterPro" id="IPR029058">
    <property type="entry name" value="AB_hydrolase_fold"/>
</dbReference>
<evidence type="ECO:0000313" key="3">
    <source>
        <dbReference type="Proteomes" id="UP000295075"/>
    </source>
</evidence>
<dbReference type="GO" id="GO:0016787">
    <property type="term" value="F:hydrolase activity"/>
    <property type="evidence" value="ECO:0007669"/>
    <property type="project" value="UniProtKB-KW"/>
</dbReference>
<evidence type="ECO:0000259" key="1">
    <source>
        <dbReference type="Pfam" id="PF12697"/>
    </source>
</evidence>
<comment type="caution">
    <text evidence="2">The sequence shown here is derived from an EMBL/GenBank/DDBJ whole genome shotgun (WGS) entry which is preliminary data.</text>
</comment>
<dbReference type="EMBL" id="SMKA01000109">
    <property type="protein sequence ID" value="TDC26434.1"/>
    <property type="molecule type" value="Genomic_DNA"/>
</dbReference>
<dbReference type="InterPro" id="IPR052897">
    <property type="entry name" value="Sec-Metab_Biosynth_Hydrolase"/>
</dbReference>
<dbReference type="Gene3D" id="3.40.50.1820">
    <property type="entry name" value="alpha/beta hydrolase"/>
    <property type="match status" value="1"/>
</dbReference>
<dbReference type="PANTHER" id="PTHR37017:SF11">
    <property type="entry name" value="ESTERASE_LIPASE_THIOESTERASE DOMAIN-CONTAINING PROTEIN"/>
    <property type="match status" value="1"/>
</dbReference>
<keyword evidence="3" id="KW-1185">Reference proteome</keyword>
<dbReference type="PANTHER" id="PTHR37017">
    <property type="entry name" value="AB HYDROLASE-1 DOMAIN-CONTAINING PROTEIN-RELATED"/>
    <property type="match status" value="1"/>
</dbReference>
<dbReference type="OrthoDB" id="64996at2"/>
<feature type="domain" description="AB hydrolase-1" evidence="1">
    <location>
        <begin position="8"/>
        <end position="227"/>
    </location>
</feature>
<accession>A0A4R4PVJ5</accession>
<dbReference type="Proteomes" id="UP000295075">
    <property type="component" value="Unassembled WGS sequence"/>
</dbReference>
<sequence>MTAKNPTVVLVHGAFAENSSWTGVIAELTSRGIPAVALSNELHGIAYDASRIAAQVREIDGPVVLVGHSYGGAVITNVANAADNVTALVYVAAFTPDEGESLQDLLGSFPANDFASGLVPHQLPTGDGGEETFLSIDQAKFRALFAADVTDAELLGRTQRPIAAAAFEEKSGPASWTRLPVYQLIATGDEAIHPEGQRTMAARAKATTIEVDGSHAVAVSQPKAVAAFIATAVEGGAK</sequence>
<dbReference type="InterPro" id="IPR000073">
    <property type="entry name" value="AB_hydrolase_1"/>
</dbReference>
<name>A0A4R4PVJ5_9ACTN</name>
<dbReference type="AlphaFoldDB" id="A0A4R4PVJ5"/>
<keyword evidence="2" id="KW-0378">Hydrolase</keyword>
<dbReference type="RefSeq" id="WP_132409536.1">
    <property type="nucleotide sequence ID" value="NZ_SMKA01000109.1"/>
</dbReference>
<proteinExistence type="predicted"/>